<dbReference type="Proteomes" id="UP000184428">
    <property type="component" value="Unassembled WGS sequence"/>
</dbReference>
<feature type="transmembrane region" description="Helical" evidence="8">
    <location>
        <begin position="51"/>
        <end position="76"/>
    </location>
</feature>
<keyword evidence="2" id="KW-0813">Transport</keyword>
<name>A0A1M7V176_9ACTN</name>
<dbReference type="PROSITE" id="PS50850">
    <property type="entry name" value="MFS"/>
    <property type="match status" value="1"/>
</dbReference>
<dbReference type="InterPro" id="IPR036259">
    <property type="entry name" value="MFS_trans_sf"/>
</dbReference>
<keyword evidence="6 8" id="KW-0472">Membrane</keyword>
<feature type="transmembrane region" description="Helical" evidence="8">
    <location>
        <begin position="313"/>
        <end position="336"/>
    </location>
</feature>
<protein>
    <submittedName>
        <fullName evidence="10">Predicted arabinose efflux permease, MFS family</fullName>
    </submittedName>
</protein>
<evidence type="ECO:0000256" key="5">
    <source>
        <dbReference type="ARBA" id="ARBA00022989"/>
    </source>
</evidence>
<evidence type="ECO:0000313" key="10">
    <source>
        <dbReference type="EMBL" id="SHN88935.1"/>
    </source>
</evidence>
<evidence type="ECO:0000259" key="9">
    <source>
        <dbReference type="PROSITE" id="PS50850"/>
    </source>
</evidence>
<feature type="compositionally biased region" description="Basic and acidic residues" evidence="7">
    <location>
        <begin position="403"/>
        <end position="425"/>
    </location>
</feature>
<dbReference type="SUPFAM" id="SSF103473">
    <property type="entry name" value="MFS general substrate transporter"/>
    <property type="match status" value="1"/>
</dbReference>
<feature type="transmembrane region" description="Helical" evidence="8">
    <location>
        <begin position="348"/>
        <end position="374"/>
    </location>
</feature>
<evidence type="ECO:0000256" key="4">
    <source>
        <dbReference type="ARBA" id="ARBA00022692"/>
    </source>
</evidence>
<dbReference type="InterPro" id="IPR005829">
    <property type="entry name" value="Sugar_transporter_CS"/>
</dbReference>
<evidence type="ECO:0000256" key="8">
    <source>
        <dbReference type="SAM" id="Phobius"/>
    </source>
</evidence>
<keyword evidence="5 8" id="KW-1133">Transmembrane helix</keyword>
<reference evidence="10 11" key="1">
    <citation type="submission" date="2016-12" db="EMBL/GenBank/DDBJ databases">
        <authorList>
            <person name="Song W.-J."/>
            <person name="Kurnit D.M."/>
        </authorList>
    </citation>
    <scope>NUCLEOTIDE SEQUENCE [LARGE SCALE GENOMIC DNA]</scope>
    <source>
        <strain evidence="10 11">DSM 43162</strain>
    </source>
</reference>
<dbReference type="PROSITE" id="PS00216">
    <property type="entry name" value="SUGAR_TRANSPORT_1"/>
    <property type="match status" value="1"/>
</dbReference>
<evidence type="ECO:0000256" key="6">
    <source>
        <dbReference type="ARBA" id="ARBA00023136"/>
    </source>
</evidence>
<evidence type="ECO:0000313" key="11">
    <source>
        <dbReference type="Proteomes" id="UP000184428"/>
    </source>
</evidence>
<evidence type="ECO:0000256" key="2">
    <source>
        <dbReference type="ARBA" id="ARBA00022448"/>
    </source>
</evidence>
<dbReference type="InterPro" id="IPR050171">
    <property type="entry name" value="MFS_Transporters"/>
</dbReference>
<dbReference type="Gene3D" id="1.20.1250.20">
    <property type="entry name" value="MFS general substrate transporter like domains"/>
    <property type="match status" value="1"/>
</dbReference>
<feature type="transmembrane region" description="Helical" evidence="8">
    <location>
        <begin position="380"/>
        <end position="399"/>
    </location>
</feature>
<organism evidence="10 11">
    <name type="scientific">Geodermatophilus obscurus</name>
    <dbReference type="NCBI Taxonomy" id="1861"/>
    <lineage>
        <taxon>Bacteria</taxon>
        <taxon>Bacillati</taxon>
        <taxon>Actinomycetota</taxon>
        <taxon>Actinomycetes</taxon>
        <taxon>Geodermatophilales</taxon>
        <taxon>Geodermatophilaceae</taxon>
        <taxon>Geodermatophilus</taxon>
    </lineage>
</organism>
<feature type="transmembrane region" description="Helical" evidence="8">
    <location>
        <begin position="286"/>
        <end position="307"/>
    </location>
</feature>
<feature type="transmembrane region" description="Helical" evidence="8">
    <location>
        <begin position="88"/>
        <end position="106"/>
    </location>
</feature>
<comment type="subcellular location">
    <subcellularLocation>
        <location evidence="1">Cell membrane</location>
        <topology evidence="1">Multi-pass membrane protein</topology>
    </subcellularLocation>
</comment>
<evidence type="ECO:0000256" key="1">
    <source>
        <dbReference type="ARBA" id="ARBA00004651"/>
    </source>
</evidence>
<feature type="transmembrane region" description="Helical" evidence="8">
    <location>
        <begin position="21"/>
        <end position="39"/>
    </location>
</feature>
<feature type="transmembrane region" description="Helical" evidence="8">
    <location>
        <begin position="218"/>
        <end position="238"/>
    </location>
</feature>
<proteinExistence type="predicted"/>
<dbReference type="AlphaFoldDB" id="A0A1M7V176"/>
<dbReference type="EMBL" id="FRDM01000068">
    <property type="protein sequence ID" value="SHN88935.1"/>
    <property type="molecule type" value="Genomic_DNA"/>
</dbReference>
<feature type="transmembrane region" description="Helical" evidence="8">
    <location>
        <begin position="177"/>
        <end position="197"/>
    </location>
</feature>
<dbReference type="PANTHER" id="PTHR23517:SF3">
    <property type="entry name" value="INTEGRAL MEMBRANE TRANSPORT PROTEIN"/>
    <property type="match status" value="1"/>
</dbReference>
<evidence type="ECO:0000256" key="7">
    <source>
        <dbReference type="SAM" id="MobiDB-lite"/>
    </source>
</evidence>
<keyword evidence="3" id="KW-1003">Cell membrane</keyword>
<keyword evidence="4 8" id="KW-0812">Transmembrane</keyword>
<feature type="transmembrane region" description="Helical" evidence="8">
    <location>
        <begin position="147"/>
        <end position="171"/>
    </location>
</feature>
<evidence type="ECO:0000256" key="3">
    <source>
        <dbReference type="ARBA" id="ARBA00022475"/>
    </source>
</evidence>
<gene>
    <name evidence="10" type="ORF">SAMN05660350_04926</name>
</gene>
<dbReference type="GO" id="GO:0005886">
    <property type="term" value="C:plasma membrane"/>
    <property type="evidence" value="ECO:0007669"/>
    <property type="project" value="UniProtKB-SubCell"/>
</dbReference>
<dbReference type="Pfam" id="PF07690">
    <property type="entry name" value="MFS_1"/>
    <property type="match status" value="1"/>
</dbReference>
<dbReference type="InterPro" id="IPR020846">
    <property type="entry name" value="MFS_dom"/>
</dbReference>
<dbReference type="InterPro" id="IPR011701">
    <property type="entry name" value="MFS"/>
</dbReference>
<feature type="transmembrane region" description="Helical" evidence="8">
    <location>
        <begin position="258"/>
        <end position="279"/>
    </location>
</feature>
<feature type="domain" description="Major facilitator superfamily (MFS) profile" evidence="9">
    <location>
        <begin position="21"/>
        <end position="403"/>
    </location>
</feature>
<feature type="transmembrane region" description="Helical" evidence="8">
    <location>
        <begin position="112"/>
        <end position="135"/>
    </location>
</feature>
<sequence>MRTRQVGLRCCVPVRPPSRAVSFWTAAALLVLVLAASGVPSPLYRVYQERFGFSAGVLTTVFGIYALALLATLLVVGALSDHVGRRPVIVAGMLLQVVAMALFWAADSVGWLLAARVVQGLSVGSLTGALGATLLDHQRSDRPLGALVNSASPGLALALGAVSAGLSVEFVPAPTDWVFGTLTALFAVAAGVALLLPESSPRIPGALASLRPRAHVPAAQRAAFLVAAPCLVAMWALGGLYLSLGPSVAAAVFGLEDHLVGSLVIVAMQGMGAVGCVSLRHAAPHTAMTAGCLVFAAGVGGTIVSLATGSAALFFAAAAVSGFGFGAAFLGAVATVTAGVAPGERGGLLSSVFVVGYLAFSIPAVAAGLASGAVGLRPTAAVYGAAVIVLALAAVAGLLRHQRATERRPEPRKVPLAPRHSEKDPVLPGPRQLGPGPGTGPGTLQGRRAQL</sequence>
<dbReference type="PANTHER" id="PTHR23517">
    <property type="entry name" value="RESISTANCE PROTEIN MDTM, PUTATIVE-RELATED-RELATED"/>
    <property type="match status" value="1"/>
</dbReference>
<dbReference type="CDD" id="cd06174">
    <property type="entry name" value="MFS"/>
    <property type="match status" value="1"/>
</dbReference>
<feature type="region of interest" description="Disordered" evidence="7">
    <location>
        <begin position="403"/>
        <end position="451"/>
    </location>
</feature>
<accession>A0A1M7V176</accession>
<dbReference type="GO" id="GO:0022857">
    <property type="term" value="F:transmembrane transporter activity"/>
    <property type="evidence" value="ECO:0007669"/>
    <property type="project" value="InterPro"/>
</dbReference>